<comment type="caution">
    <text evidence="1">The sequence shown here is derived from an EMBL/GenBank/DDBJ whole genome shotgun (WGS) entry which is preliminary data.</text>
</comment>
<protein>
    <submittedName>
        <fullName evidence="1">Uncharacterized protein</fullName>
    </submittedName>
</protein>
<name>A0ACB8HBD0_PSICU</name>
<gene>
    <name evidence="1" type="ORF">JR316_0001901</name>
</gene>
<keyword evidence="2" id="KW-1185">Reference proteome</keyword>
<proteinExistence type="predicted"/>
<reference evidence="1" key="1">
    <citation type="submission" date="2021-10" db="EMBL/GenBank/DDBJ databases">
        <title>Psilocybe cubensis genome.</title>
        <authorList>
            <person name="Mckernan K.J."/>
            <person name="Crawford S."/>
            <person name="Trippe A."/>
            <person name="Kane L.T."/>
            <person name="Mclaughlin S."/>
        </authorList>
    </citation>
    <scope>NUCLEOTIDE SEQUENCE</scope>
    <source>
        <strain evidence="1">MGC-MH-2018</strain>
    </source>
</reference>
<organism evidence="1 2">
    <name type="scientific">Psilocybe cubensis</name>
    <name type="common">Psychedelic mushroom</name>
    <name type="synonym">Stropharia cubensis</name>
    <dbReference type="NCBI Taxonomy" id="181762"/>
    <lineage>
        <taxon>Eukaryota</taxon>
        <taxon>Fungi</taxon>
        <taxon>Dikarya</taxon>
        <taxon>Basidiomycota</taxon>
        <taxon>Agaricomycotina</taxon>
        <taxon>Agaricomycetes</taxon>
        <taxon>Agaricomycetidae</taxon>
        <taxon>Agaricales</taxon>
        <taxon>Agaricineae</taxon>
        <taxon>Strophariaceae</taxon>
        <taxon>Psilocybe</taxon>
    </lineage>
</organism>
<accession>A0ACB8HBD0</accession>
<sequence length="604" mass="69275">MNSVLDLWNFKLNGGHHKKYLKSPVPYLLKGNDAPTDEEIFLIHTALRKTESKIMTLEPKDGYIRDRYNNYFQSHLNLLSPLRRIPTEILVEIFYHVLEVPADPLYNSPPWKLGHICRLWRRIALDTPWLWAALPPVRLHGNFNVVESRSKLDCLSVLLKRSSTQKISFYSAMQQALPSIGKAILSLLIEHSNRWERISLDISDFNWAHLSSIKGRLESLRSLKLKLLPFSGRLMGDLDTFKLAPALRESFAGEIPGSDFNNALSMYPKIEKLSLIPLDCPRIHYASGIPKPLTSLKLLVIQRLPNQMPERDLNLNSLYLPALEELIINYPRQESYGQDIVRMISVSQCRLRKLVLGFSELEPQVILDILIICPSLVDFDIVISNDAFLHTLPNRAIFDAIKNLAQSRCDMVETDFPNQANANSKGHCRLKTLKVDTRPDAFVFDGEEAASYYFGLETALESVDQTTHKIARQLTAIKFADSDTAMLRRGRSERVLKLIEEVLLCMEKLSKMALDIHKILLTVHIYTESKISFSRRLDAIYSRWTLILEQVSHRLRWGWTADGCLLYLSPVDASCRKQVHFGFEGDFYTKQPQSGEYAFYWPSS</sequence>
<dbReference type="EMBL" id="JAFIQS020000002">
    <property type="protein sequence ID" value="KAH9484997.1"/>
    <property type="molecule type" value="Genomic_DNA"/>
</dbReference>
<evidence type="ECO:0000313" key="1">
    <source>
        <dbReference type="EMBL" id="KAH9484997.1"/>
    </source>
</evidence>
<evidence type="ECO:0000313" key="2">
    <source>
        <dbReference type="Proteomes" id="UP000664032"/>
    </source>
</evidence>
<dbReference type="Proteomes" id="UP000664032">
    <property type="component" value="Unassembled WGS sequence"/>
</dbReference>